<feature type="compositionally biased region" description="Polar residues" evidence="6">
    <location>
        <begin position="703"/>
        <end position="715"/>
    </location>
</feature>
<evidence type="ECO:0000256" key="2">
    <source>
        <dbReference type="ARBA" id="ARBA00004906"/>
    </source>
</evidence>
<dbReference type="EMBL" id="CAJEWN010000697">
    <property type="protein sequence ID" value="CAD2188548.1"/>
    <property type="molecule type" value="Genomic_DNA"/>
</dbReference>
<evidence type="ECO:0000313" key="8">
    <source>
        <dbReference type="Proteomes" id="UP000580250"/>
    </source>
</evidence>
<feature type="compositionally biased region" description="Acidic residues" evidence="6">
    <location>
        <begin position="776"/>
        <end position="801"/>
    </location>
</feature>
<feature type="region of interest" description="Disordered" evidence="6">
    <location>
        <begin position="680"/>
        <end position="801"/>
    </location>
</feature>
<dbReference type="GO" id="GO:0016567">
    <property type="term" value="P:protein ubiquitination"/>
    <property type="evidence" value="ECO:0007669"/>
    <property type="project" value="UniProtKB-UniPathway"/>
</dbReference>
<accession>A0A6V7WNE7</accession>
<gene>
    <name evidence="7" type="ORF">MENT_LOCUS41205</name>
</gene>
<evidence type="ECO:0000256" key="3">
    <source>
        <dbReference type="ARBA" id="ARBA00008845"/>
    </source>
</evidence>
<keyword evidence="4" id="KW-0833">Ubl conjugation pathway</keyword>
<dbReference type="SUPFAM" id="SSF50978">
    <property type="entry name" value="WD40 repeat-like"/>
    <property type="match status" value="1"/>
</dbReference>
<dbReference type="InterPro" id="IPR033270">
    <property type="entry name" value="VPRBP/DCAF1"/>
</dbReference>
<dbReference type="PANTHER" id="PTHR13129:SF4">
    <property type="entry name" value="DDB1- AND CUL4-ASSOCIATED FACTOR 1"/>
    <property type="match status" value="1"/>
</dbReference>
<dbReference type="GO" id="GO:0080008">
    <property type="term" value="C:Cul4-RING E3 ubiquitin ligase complex"/>
    <property type="evidence" value="ECO:0007669"/>
    <property type="project" value="TreeGrafter"/>
</dbReference>
<protein>
    <submittedName>
        <fullName evidence="7">Uncharacterized protein</fullName>
    </submittedName>
</protein>
<dbReference type="PROSITE" id="PS50896">
    <property type="entry name" value="LISH"/>
    <property type="match status" value="1"/>
</dbReference>
<name>A0A6V7WNE7_MELEN</name>
<evidence type="ECO:0000313" key="7">
    <source>
        <dbReference type="EMBL" id="CAD2188548.1"/>
    </source>
</evidence>
<dbReference type="InterPro" id="IPR015943">
    <property type="entry name" value="WD40/YVTN_repeat-like_dom_sf"/>
</dbReference>
<keyword evidence="5" id="KW-0539">Nucleus</keyword>
<dbReference type="OrthoDB" id="27563at2759"/>
<dbReference type="Gene3D" id="2.130.10.10">
    <property type="entry name" value="YVTN repeat-like/Quinoprotein amine dehydrogenase"/>
    <property type="match status" value="1"/>
</dbReference>
<comment type="similarity">
    <text evidence="3">Belongs to the VPRBP/DCAF1 family.</text>
</comment>
<reference evidence="7 8" key="1">
    <citation type="submission" date="2020-08" db="EMBL/GenBank/DDBJ databases">
        <authorList>
            <person name="Koutsovoulos G."/>
            <person name="Danchin GJ E."/>
        </authorList>
    </citation>
    <scope>NUCLEOTIDE SEQUENCE [LARGE SCALE GENOMIC DNA]</scope>
</reference>
<dbReference type="GO" id="GO:0005634">
    <property type="term" value="C:nucleus"/>
    <property type="evidence" value="ECO:0007669"/>
    <property type="project" value="UniProtKB-SubCell"/>
</dbReference>
<dbReference type="SMART" id="SM00667">
    <property type="entry name" value="LisH"/>
    <property type="match status" value="1"/>
</dbReference>
<feature type="compositionally biased region" description="Acidic residues" evidence="6">
    <location>
        <begin position="682"/>
        <end position="702"/>
    </location>
</feature>
<evidence type="ECO:0000256" key="6">
    <source>
        <dbReference type="SAM" id="MobiDB-lite"/>
    </source>
</evidence>
<dbReference type="AlphaFoldDB" id="A0A6V7WNE7"/>
<comment type="subcellular location">
    <subcellularLocation>
        <location evidence="1">Nucleus</location>
    </subcellularLocation>
</comment>
<evidence type="ECO:0000256" key="4">
    <source>
        <dbReference type="ARBA" id="ARBA00022786"/>
    </source>
</evidence>
<dbReference type="UniPathway" id="UPA00143"/>
<dbReference type="InterPro" id="IPR036322">
    <property type="entry name" value="WD40_repeat_dom_sf"/>
</dbReference>
<dbReference type="PANTHER" id="PTHR13129">
    <property type="entry name" value="VPRBP PROTEIN-RELATED"/>
    <property type="match status" value="1"/>
</dbReference>
<evidence type="ECO:0000256" key="1">
    <source>
        <dbReference type="ARBA" id="ARBA00004123"/>
    </source>
</evidence>
<evidence type="ECO:0000256" key="5">
    <source>
        <dbReference type="ARBA" id="ARBA00023242"/>
    </source>
</evidence>
<proteinExistence type="inferred from homology"/>
<dbReference type="Proteomes" id="UP000580250">
    <property type="component" value="Unassembled WGS sequence"/>
</dbReference>
<comment type="caution">
    <text evidence="7">The sequence shown here is derived from an EMBL/GenBank/DDBJ whole genome shotgun (WGS) entry which is preliminary data.</text>
</comment>
<dbReference type="InterPro" id="IPR006594">
    <property type="entry name" value="LisH"/>
</dbReference>
<sequence length="801" mass="90550">MVLTSLLHKQSPATEADLIRELACRALNGVARFEPIRQILSKLPIIAANELNALMQTPILLEKRIEHNRFCEQARHLIECVSQTKLQDFTTMTMEMTQENLWRSAVVAQTRIKFNEKELLQLIYQHLTDIGFKKTARQLQTEAELPNFPASRIPSTPASLPGFPRQNPSSFANVIARRILKFDANNAQIANNGSNTETLPMSIANASSARYHSTLTNNTTIIGNRIPMKIHLSTTNTPTAIGNSLLPFSSASYSDGRTPLGQSSSTSTPGPSISTSSISFSLKVRPHKSLSDIVHSYFRNEHAMCRNPVANCPPFSLFYPHRCPEPKLLYSPPSNFVNRLRYRSNPPYRCTMEALRREDRRLVFSKFRQSKTFIEENETFTCCQLSHNDEHVFLGTYAGEMFVFNIRTGVVDSSYTCHHSSITSIRPTKNHLMLTSSAFVKPFSILWRLEANGISMSERLTEFKEDQFVEFGNLSNNQIVGTQGPKAFVYDTETSSPVVVLFDERLANHYTRNHAYFDPMDELILNDGILFDPRIGPHARVVHKFDKMNLDNSGIFHPRGTEVIINREVWDLRTRRLMHTVPALNQCQLAFNPTGSIMFGIVHQDAASEIDDRFFHIFGNFFRTFDSTNYEVISTHDTRKPLLDLCTSHSDNFVGVVEISRNSDEDTNLFKLYEIGRRREVDEEDDDDQDEANPDEEEDDDIYSSSTADTVSSAGTVRDDEDDERNSDSGGDLSIQSMNAEELFSANGDGSTMSEQDDEDNDEHQIDLGELAGAEIDFDEDDDSSYSDEDFPTDSNDDYSP</sequence>
<comment type="pathway">
    <text evidence="2">Protein modification; protein ubiquitination.</text>
</comment>
<organism evidence="7 8">
    <name type="scientific">Meloidogyne enterolobii</name>
    <name type="common">Root-knot nematode worm</name>
    <name type="synonym">Meloidogyne mayaguensis</name>
    <dbReference type="NCBI Taxonomy" id="390850"/>
    <lineage>
        <taxon>Eukaryota</taxon>
        <taxon>Metazoa</taxon>
        <taxon>Ecdysozoa</taxon>
        <taxon>Nematoda</taxon>
        <taxon>Chromadorea</taxon>
        <taxon>Rhabditida</taxon>
        <taxon>Tylenchina</taxon>
        <taxon>Tylenchomorpha</taxon>
        <taxon>Tylenchoidea</taxon>
        <taxon>Meloidogynidae</taxon>
        <taxon>Meloidogyninae</taxon>
        <taxon>Meloidogyne</taxon>
    </lineage>
</organism>